<dbReference type="Proteomes" id="UP001595583">
    <property type="component" value="Unassembled WGS sequence"/>
</dbReference>
<dbReference type="EMBL" id="JBHRTK010000022">
    <property type="protein sequence ID" value="MFC3208345.1"/>
    <property type="molecule type" value="Genomic_DNA"/>
</dbReference>
<evidence type="ECO:0000313" key="2">
    <source>
        <dbReference type="Proteomes" id="UP001595583"/>
    </source>
</evidence>
<comment type="caution">
    <text evidence="1">The sequence shown here is derived from an EMBL/GenBank/DDBJ whole genome shotgun (WGS) entry which is preliminary data.</text>
</comment>
<dbReference type="RefSeq" id="WP_378223503.1">
    <property type="nucleotide sequence ID" value="NZ_JBHRTK010000022.1"/>
</dbReference>
<keyword evidence="2" id="KW-1185">Reference proteome</keyword>
<evidence type="ECO:0000313" key="1">
    <source>
        <dbReference type="EMBL" id="MFC3208345.1"/>
    </source>
</evidence>
<protein>
    <recommendedName>
        <fullName evidence="3">TniQ protein</fullName>
    </recommendedName>
</protein>
<reference evidence="2" key="1">
    <citation type="journal article" date="2019" name="Int. J. Syst. Evol. Microbiol.">
        <title>The Global Catalogue of Microorganisms (GCM) 10K type strain sequencing project: providing services to taxonomists for standard genome sequencing and annotation.</title>
        <authorList>
            <consortium name="The Broad Institute Genomics Platform"/>
            <consortium name="The Broad Institute Genome Sequencing Center for Infectious Disease"/>
            <person name="Wu L."/>
            <person name="Ma J."/>
        </authorList>
    </citation>
    <scope>NUCLEOTIDE SEQUENCE [LARGE SCALE GENOMIC DNA]</scope>
    <source>
        <strain evidence="2">KCTC 52165</strain>
    </source>
</reference>
<accession>A0ABV7KG47</accession>
<gene>
    <name evidence="1" type="ORF">ACFOHJ_19150</name>
</gene>
<evidence type="ECO:0008006" key="3">
    <source>
        <dbReference type="Google" id="ProtNLM"/>
    </source>
</evidence>
<name>A0ABV7KG47_9HYPH</name>
<proteinExistence type="predicted"/>
<sequence>MRSLTDNFDRLFDSLPRIVPAYDTNASMPRAFIPMLQWPLSRPYLGFTPVDRRREHQIQTWLMRGGLMPRPATCSMCGTSSDVAYHAEDYCDAWRMLQVCKGCHRILHSRHKMQFAWLDLINRHSRTGEEWFCFTPLDPLADFAGYLRRRFGPDYTLMRRSIECLPTWVIHQLPKTGLMPLEF</sequence>
<organism evidence="1 2">
    <name type="scientific">Aquamicrobium soli</name>
    <dbReference type="NCBI Taxonomy" id="1811518"/>
    <lineage>
        <taxon>Bacteria</taxon>
        <taxon>Pseudomonadati</taxon>
        <taxon>Pseudomonadota</taxon>
        <taxon>Alphaproteobacteria</taxon>
        <taxon>Hyphomicrobiales</taxon>
        <taxon>Phyllobacteriaceae</taxon>
        <taxon>Aquamicrobium</taxon>
    </lineage>
</organism>